<name>A0ABU3NX98_9FIRM</name>
<protein>
    <recommendedName>
        <fullName evidence="4">Bacterial Pleckstrin homology domain-containing protein</fullName>
    </recommendedName>
</protein>
<sequence length="180" mass="20065">MSYQLGYLDIFKAQLPVLLITFLIIGLLTAIVGTATKNEDHKYLLKPKWIFAGLSLPSILLLSVLVLTQVNSGWTLESNGQLQIKAYATRTIKIDNIKVELSDSRGQWYPVHRKHGYGTNDLATGWFTLRNGIEALAFLHLASPQIVHIIADGQHYILAHPGVECLYSELLNRGASVMPR</sequence>
<dbReference type="RefSeq" id="WP_413779942.1">
    <property type="nucleotide sequence ID" value="NZ_JAUOZS010000001.1"/>
</dbReference>
<evidence type="ECO:0000313" key="3">
    <source>
        <dbReference type="Proteomes" id="UP001254848"/>
    </source>
</evidence>
<feature type="transmembrane region" description="Helical" evidence="1">
    <location>
        <begin position="15"/>
        <end position="36"/>
    </location>
</feature>
<keyword evidence="1" id="KW-0472">Membrane</keyword>
<organism evidence="2 3">
    <name type="scientific">Anaeroselena agilis</name>
    <dbReference type="NCBI Taxonomy" id="3063788"/>
    <lineage>
        <taxon>Bacteria</taxon>
        <taxon>Bacillati</taxon>
        <taxon>Bacillota</taxon>
        <taxon>Negativicutes</taxon>
        <taxon>Acetonemataceae</taxon>
        <taxon>Anaeroselena</taxon>
    </lineage>
</organism>
<accession>A0ABU3NX98</accession>
<gene>
    <name evidence="2" type="ORF">Q4T40_09290</name>
</gene>
<feature type="transmembrane region" description="Helical" evidence="1">
    <location>
        <begin position="48"/>
        <end position="67"/>
    </location>
</feature>
<dbReference type="Proteomes" id="UP001254848">
    <property type="component" value="Unassembled WGS sequence"/>
</dbReference>
<keyword evidence="1" id="KW-1133">Transmembrane helix</keyword>
<dbReference type="EMBL" id="JAUOZS010000001">
    <property type="protein sequence ID" value="MDT8901432.1"/>
    <property type="molecule type" value="Genomic_DNA"/>
</dbReference>
<evidence type="ECO:0000313" key="2">
    <source>
        <dbReference type="EMBL" id="MDT8901432.1"/>
    </source>
</evidence>
<keyword evidence="1" id="KW-0812">Transmembrane</keyword>
<keyword evidence="3" id="KW-1185">Reference proteome</keyword>
<proteinExistence type="predicted"/>
<comment type="caution">
    <text evidence="2">The sequence shown here is derived from an EMBL/GenBank/DDBJ whole genome shotgun (WGS) entry which is preliminary data.</text>
</comment>
<reference evidence="2 3" key="1">
    <citation type="submission" date="2023-07" db="EMBL/GenBank/DDBJ databases">
        <title>The novel representative of Negativicutes class, Anaeroselena agilis gen. nov. sp. nov.</title>
        <authorList>
            <person name="Prokofeva M.I."/>
            <person name="Elcheninov A.G."/>
            <person name="Klyukina A."/>
            <person name="Kublanov I.V."/>
            <person name="Frolov E.N."/>
            <person name="Podosokorskaya O.A."/>
        </authorList>
    </citation>
    <scope>NUCLEOTIDE SEQUENCE [LARGE SCALE GENOMIC DNA]</scope>
    <source>
        <strain evidence="2 3">4137-cl</strain>
    </source>
</reference>
<evidence type="ECO:0008006" key="4">
    <source>
        <dbReference type="Google" id="ProtNLM"/>
    </source>
</evidence>
<evidence type="ECO:0000256" key="1">
    <source>
        <dbReference type="SAM" id="Phobius"/>
    </source>
</evidence>